<evidence type="ECO:0000313" key="5">
    <source>
        <dbReference type="Proteomes" id="UP000242087"/>
    </source>
</evidence>
<name>A0A2T4D9P5_9GAMM</name>
<dbReference type="Proteomes" id="UP000242087">
    <property type="component" value="Unassembled WGS sequence"/>
</dbReference>
<gene>
    <name evidence="3" type="ORF">C9927_00065</name>
    <name evidence="2" type="ORF">C9928_00400</name>
</gene>
<organism evidence="3 5">
    <name type="scientific">Pseudidiomarina aestuarii</name>
    <dbReference type="NCBI Taxonomy" id="624146"/>
    <lineage>
        <taxon>Bacteria</taxon>
        <taxon>Pseudomonadati</taxon>
        <taxon>Pseudomonadota</taxon>
        <taxon>Gammaproteobacteria</taxon>
        <taxon>Alteromonadales</taxon>
        <taxon>Idiomarinaceae</taxon>
        <taxon>Pseudidiomarina</taxon>
    </lineage>
</organism>
<comment type="caution">
    <text evidence="3">The sequence shown here is derived from an EMBL/GenBank/DDBJ whole genome shotgun (WGS) entry which is preliminary data.</text>
</comment>
<dbReference type="InterPro" id="IPR005625">
    <property type="entry name" value="PepSY-ass_TM"/>
</dbReference>
<reference evidence="4 5" key="1">
    <citation type="submission" date="2018-03" db="EMBL/GenBank/DDBJ databases">
        <title>Cross-interface Injection: A General Nanoliter Liquid Handling Method Applied to Single Cells Genome Amplification Automated Nanoliter Liquid Handling Applied to Single Cell Multiple Displacement Amplification.</title>
        <authorList>
            <person name="Yun J."/>
            <person name="Xu P."/>
            <person name="Xu J."/>
            <person name="Dai X."/>
            <person name="Wang Y."/>
            <person name="Zheng X."/>
            <person name="Cao C."/>
            <person name="Yi Q."/>
            <person name="Zhu Y."/>
            <person name="Wang L."/>
            <person name="Dong Z."/>
            <person name="Huang Y."/>
            <person name="Huang L."/>
            <person name="Du W."/>
        </authorList>
    </citation>
    <scope>NUCLEOTIDE SEQUENCE [LARGE SCALE GENOMIC DNA]</scope>
    <source>
        <strain evidence="3 5">A12-4</strain>
        <strain evidence="2 4">A9-4</strain>
    </source>
</reference>
<feature type="transmembrane region" description="Helical" evidence="1">
    <location>
        <begin position="200"/>
        <end position="220"/>
    </location>
</feature>
<keyword evidence="1" id="KW-0472">Membrane</keyword>
<evidence type="ECO:0000313" key="4">
    <source>
        <dbReference type="Proteomes" id="UP000241514"/>
    </source>
</evidence>
<evidence type="ECO:0000256" key="1">
    <source>
        <dbReference type="SAM" id="Phobius"/>
    </source>
</evidence>
<evidence type="ECO:0000313" key="3">
    <source>
        <dbReference type="EMBL" id="PTB90477.1"/>
    </source>
</evidence>
<protein>
    <recommendedName>
        <fullName evidence="6">PepSY domain-containing protein</fullName>
    </recommendedName>
</protein>
<dbReference type="EMBL" id="PYVF01000001">
    <property type="protein sequence ID" value="PTB90477.1"/>
    <property type="molecule type" value="Genomic_DNA"/>
</dbReference>
<dbReference type="AlphaFoldDB" id="A0A2T4D9P5"/>
<dbReference type="EMBL" id="PYVG01000001">
    <property type="protein sequence ID" value="PTB90398.1"/>
    <property type="molecule type" value="Genomic_DNA"/>
</dbReference>
<dbReference type="Pfam" id="PF03929">
    <property type="entry name" value="PepSY_TM"/>
    <property type="match status" value="1"/>
</dbReference>
<dbReference type="Proteomes" id="UP000241514">
    <property type="component" value="Unassembled WGS sequence"/>
</dbReference>
<proteinExistence type="predicted"/>
<evidence type="ECO:0000313" key="2">
    <source>
        <dbReference type="EMBL" id="PTB90398.1"/>
    </source>
</evidence>
<accession>A0A2T4D9P5</accession>
<keyword evidence="1" id="KW-1133">Transmembrane helix</keyword>
<evidence type="ECO:0008006" key="6">
    <source>
        <dbReference type="Google" id="ProtNLM"/>
    </source>
</evidence>
<keyword evidence="1" id="KW-0812">Transmembrane</keyword>
<sequence length="237" mass="26234">MRNLFRLHRLLALLIAAQVIIWVVSGFYFSWLGHTTLAGEKYGVASTPQFLNQPPAISVQSIAAAYPEAISIALHQVADTPQYSITLPTTELYIQANTGEPWSTSIAMARSLAQANYAGPGVIATERQVDLATALPQQTGEGFAFTFADDEQTVIYVSADNGAIAGYGNRYSAITDWMFRLHFMDYSGQRDFNNLLNRSLGLIFLFFCSSGIVIIARQLASRRQQKKRSQQLKEQDA</sequence>